<dbReference type="InterPro" id="IPR032675">
    <property type="entry name" value="LRR_dom_sf"/>
</dbReference>
<sequence>MRKKLLFVDNPIQIWCSEEEVPQFDMAESVLNLVLFLNKEEFVREDFKIQNTLYNLSLEVCAISAFPEAGDAPISIMSTRRKYSAISDTKDSKNAFLSRDKNPIIRYASTVPSDSIDVARDCARDEFAILQNDTLRKPSNIESEVDYCGFSYYRSNRTDGCQDAVLVKDVGISCNLLNKSTDEPDISISGVENYLVKQLKLEYNELSNITRKLNAYTKDILSNLASRCKRKDQVLEKLHVSKHVMASQCTEEVGNPCLKLRFRDNAERQCGSSNIDLKKSFVKEENVREKMHRNSNTKKRCAEFDKAFAKGFLELSSKSSGVLLRNYLITKREKVFRNAKACLRKTENFSPSDKLYENRTADKSHECFYTSKCNPLVFTNWQEISRRKNCRSKSCGRVWKNLKINEKDYMICFQRKTKETESWKVILTDLIEIWTETLTDETIFRKCQTINPLLTLEAFDWKQLVLDMLNDIPQHMHTSVLQVTAYRIELRRDKDFVKLRFSLDLLKGTPQQFWENVTMPHCLLSIELFRRHKILLDLVKQKDEEIAEYKAEGAELIRKYIATKPFSEELFHIDAAGSAATDIVETFQSVLHFYNEMNLLKSHAKLESKISLNDASGINGPKIDGNVLPDLSRDESVKELRLDKLNNDEQMHVKVEDCEAGSSSSKAPVFKISSTSHTIHKLKKNKKTLNIMYCTAWYTGQKAEKIPSGLIGVVGHDCLGLDLSYNELTTISGISNIDQVLDRIRECCPNVEYVSLLGNPGCPDQLTNPTSTDEDDYERYRLYAIHALPPSLRFLDSRSVTQQERLNAKTRGKYSKTIKLVPELIRNFAPSSTHASNEFDDIYFNIHYTPLPSSPRNPQDHRGAYGKCKYRYSGKNSEGNRFISNNDL</sequence>
<dbReference type="InterPro" id="IPR038051">
    <property type="entry name" value="XRCC4-like_N_sf"/>
</dbReference>
<feature type="domain" description="XLF-like N-terminal" evidence="6">
    <location>
        <begin position="399"/>
        <end position="503"/>
    </location>
</feature>
<evidence type="ECO:0000256" key="1">
    <source>
        <dbReference type="ARBA" id="ARBA00004123"/>
    </source>
</evidence>
<keyword evidence="2" id="KW-0227">DNA damage</keyword>
<name>A0A4S2L030_9HYME</name>
<dbReference type="SUPFAM" id="SSF52058">
    <property type="entry name" value="L domain-like"/>
    <property type="match status" value="1"/>
</dbReference>
<reference evidence="7 8" key="1">
    <citation type="journal article" date="2019" name="Philos. Trans. R. Soc. Lond., B, Biol. Sci.">
        <title>Ant behaviour and brain gene expression of defending hosts depend on the ecological success of the intruding social parasite.</title>
        <authorList>
            <person name="Kaur R."/>
            <person name="Stoldt M."/>
            <person name="Jongepier E."/>
            <person name="Feldmeyer B."/>
            <person name="Menzel F."/>
            <person name="Bornberg-Bauer E."/>
            <person name="Foitzik S."/>
        </authorList>
    </citation>
    <scope>NUCLEOTIDE SEQUENCE [LARGE SCALE GENOMIC DNA]</scope>
    <source>
        <tissue evidence="7">Whole body</tissue>
    </source>
</reference>
<dbReference type="AlphaFoldDB" id="A0A4S2L030"/>
<gene>
    <name evidence="7" type="ORF">DBV15_04922</name>
</gene>
<comment type="subcellular location">
    <subcellularLocation>
        <location evidence="1">Nucleus</location>
    </subcellularLocation>
</comment>
<dbReference type="STRING" id="300112.A0A4S2L030"/>
<dbReference type="InterPro" id="IPR015381">
    <property type="entry name" value="XLF-like_N"/>
</dbReference>
<evidence type="ECO:0000256" key="4">
    <source>
        <dbReference type="ARBA" id="ARBA00023242"/>
    </source>
</evidence>
<dbReference type="GO" id="GO:0005634">
    <property type="term" value="C:nucleus"/>
    <property type="evidence" value="ECO:0007669"/>
    <property type="project" value="UniProtKB-SubCell"/>
</dbReference>
<dbReference type="PANTHER" id="PTHR46282:SF2">
    <property type="entry name" value="LEUCINE-RICH MELANOCYTE DIFFERENTIATION-ASSOCIATED PROTEIN"/>
    <property type="match status" value="1"/>
</dbReference>
<organism evidence="7 8">
    <name type="scientific">Temnothorax longispinosus</name>
    <dbReference type="NCBI Taxonomy" id="300112"/>
    <lineage>
        <taxon>Eukaryota</taxon>
        <taxon>Metazoa</taxon>
        <taxon>Ecdysozoa</taxon>
        <taxon>Arthropoda</taxon>
        <taxon>Hexapoda</taxon>
        <taxon>Insecta</taxon>
        <taxon>Pterygota</taxon>
        <taxon>Neoptera</taxon>
        <taxon>Endopterygota</taxon>
        <taxon>Hymenoptera</taxon>
        <taxon>Apocrita</taxon>
        <taxon>Aculeata</taxon>
        <taxon>Formicoidea</taxon>
        <taxon>Formicidae</taxon>
        <taxon>Myrmicinae</taxon>
        <taxon>Temnothorax</taxon>
    </lineage>
</organism>
<keyword evidence="4" id="KW-0539">Nucleus</keyword>
<evidence type="ECO:0000256" key="2">
    <source>
        <dbReference type="ARBA" id="ARBA00022763"/>
    </source>
</evidence>
<dbReference type="Proteomes" id="UP000310200">
    <property type="component" value="Unassembled WGS sequence"/>
</dbReference>
<dbReference type="PANTHER" id="PTHR46282">
    <property type="entry name" value="LEUCINE-RICH MELANOCYTE DIFFERENTIATION-ASSOCIATED PROTEIN"/>
    <property type="match status" value="1"/>
</dbReference>
<evidence type="ECO:0000313" key="7">
    <source>
        <dbReference type="EMBL" id="TGZ53687.1"/>
    </source>
</evidence>
<proteinExistence type="predicted"/>
<evidence type="ECO:0000313" key="8">
    <source>
        <dbReference type="Proteomes" id="UP000310200"/>
    </source>
</evidence>
<dbReference type="EMBL" id="QBLH01000968">
    <property type="protein sequence ID" value="TGZ53687.1"/>
    <property type="molecule type" value="Genomic_DNA"/>
</dbReference>
<dbReference type="GO" id="GO:0006303">
    <property type="term" value="P:double-strand break repair via nonhomologous end joining"/>
    <property type="evidence" value="ECO:0007669"/>
    <property type="project" value="UniProtKB-ARBA"/>
</dbReference>
<keyword evidence="5" id="KW-0175">Coiled coil</keyword>
<accession>A0A4S2L030</accession>
<dbReference type="Gene3D" id="2.170.210.10">
    <property type="entry name" value="DNA double-strand break repair and VJ recombination XRCC4, N-terminal"/>
    <property type="match status" value="1"/>
</dbReference>
<dbReference type="Gene3D" id="1.10.287.450">
    <property type="entry name" value="Helix hairpin bin"/>
    <property type="match status" value="1"/>
</dbReference>
<feature type="coiled-coil region" evidence="5">
    <location>
        <begin position="532"/>
        <end position="559"/>
    </location>
</feature>
<dbReference type="InterPro" id="IPR043313">
    <property type="entry name" value="LRMDA"/>
</dbReference>
<evidence type="ECO:0000256" key="5">
    <source>
        <dbReference type="SAM" id="Coils"/>
    </source>
</evidence>
<keyword evidence="8" id="KW-1185">Reference proteome</keyword>
<dbReference type="Pfam" id="PF09302">
    <property type="entry name" value="XLF"/>
    <property type="match status" value="1"/>
</dbReference>
<evidence type="ECO:0000259" key="6">
    <source>
        <dbReference type="Pfam" id="PF09302"/>
    </source>
</evidence>
<dbReference type="Gene3D" id="3.80.10.10">
    <property type="entry name" value="Ribonuclease Inhibitor"/>
    <property type="match status" value="1"/>
</dbReference>
<dbReference type="CDD" id="cd22285">
    <property type="entry name" value="HD_XLF_N"/>
    <property type="match status" value="1"/>
</dbReference>
<comment type="caution">
    <text evidence="7">The sequence shown here is derived from an EMBL/GenBank/DDBJ whole genome shotgun (WGS) entry which is preliminary data.</text>
</comment>
<protein>
    <submittedName>
        <fullName evidence="7">Leucine-rich repeat-containing protein</fullName>
    </submittedName>
</protein>
<evidence type="ECO:0000256" key="3">
    <source>
        <dbReference type="ARBA" id="ARBA00023204"/>
    </source>
</evidence>
<keyword evidence="3" id="KW-0234">DNA repair</keyword>